<organism evidence="1 2">
    <name type="scientific">Lichtheimia ornata</name>
    <dbReference type="NCBI Taxonomy" id="688661"/>
    <lineage>
        <taxon>Eukaryota</taxon>
        <taxon>Fungi</taxon>
        <taxon>Fungi incertae sedis</taxon>
        <taxon>Mucoromycota</taxon>
        <taxon>Mucoromycotina</taxon>
        <taxon>Mucoromycetes</taxon>
        <taxon>Mucorales</taxon>
        <taxon>Lichtheimiaceae</taxon>
        <taxon>Lichtheimia</taxon>
    </lineage>
</organism>
<dbReference type="RefSeq" id="XP_058342974.1">
    <property type="nucleotide sequence ID" value="XM_058486362.1"/>
</dbReference>
<gene>
    <name evidence="1" type="ORF">O0I10_006332</name>
</gene>
<comment type="caution">
    <text evidence="1">The sequence shown here is derived from an EMBL/GenBank/DDBJ whole genome shotgun (WGS) entry which is preliminary data.</text>
</comment>
<keyword evidence="2" id="KW-1185">Reference proteome</keyword>
<dbReference type="AlphaFoldDB" id="A0AAD7V5M8"/>
<protein>
    <submittedName>
        <fullName evidence="1">Uncharacterized protein</fullName>
    </submittedName>
</protein>
<name>A0AAD7V5M8_9FUNG</name>
<accession>A0AAD7V5M8</accession>
<sequence>MPGYAIPPPPPMCYFSGESIHEDPVLFLEEFHRSATTRNSLSDKLKYQLLDHHLKGEVLDWFRKEGKKDLPFDDGTLNCFVQRFLSRFLTEERRNQM</sequence>
<dbReference type="EMBL" id="JARTCD010000027">
    <property type="protein sequence ID" value="KAJ8658061.1"/>
    <property type="molecule type" value="Genomic_DNA"/>
</dbReference>
<evidence type="ECO:0000313" key="1">
    <source>
        <dbReference type="EMBL" id="KAJ8658061.1"/>
    </source>
</evidence>
<reference evidence="1 2" key="1">
    <citation type="submission" date="2023-03" db="EMBL/GenBank/DDBJ databases">
        <title>Genome sequence of Lichtheimia ornata CBS 291.66.</title>
        <authorList>
            <person name="Mohabir J.T."/>
            <person name="Shea T.P."/>
            <person name="Kurbessoian T."/>
            <person name="Berby B."/>
            <person name="Fontaine J."/>
            <person name="Livny J."/>
            <person name="Gnirke A."/>
            <person name="Stajich J.E."/>
            <person name="Cuomo C.A."/>
        </authorList>
    </citation>
    <scope>NUCLEOTIDE SEQUENCE [LARGE SCALE GENOMIC DNA]</scope>
    <source>
        <strain evidence="1">CBS 291.66</strain>
    </source>
</reference>
<dbReference type="GeneID" id="83213743"/>
<dbReference type="Proteomes" id="UP001234581">
    <property type="component" value="Unassembled WGS sequence"/>
</dbReference>
<proteinExistence type="predicted"/>
<evidence type="ECO:0000313" key="2">
    <source>
        <dbReference type="Proteomes" id="UP001234581"/>
    </source>
</evidence>